<dbReference type="EMBL" id="LZZM01000153">
    <property type="protein sequence ID" value="OOM77235.1"/>
    <property type="molecule type" value="Genomic_DNA"/>
</dbReference>
<accession>A0A1S8TIM6</accession>
<sequence length="32" mass="3556">MRLDYKRYIIFLLGILLLTLGVSLTVKSGMGA</sequence>
<reference evidence="1 2" key="1">
    <citation type="submission" date="2016-05" db="EMBL/GenBank/DDBJ databases">
        <title>Microbial solvent formation.</title>
        <authorList>
            <person name="Poehlein A."/>
            <person name="Montoya Solano J.D."/>
            <person name="Flitsch S."/>
            <person name="Krabben P."/>
            <person name="Duerre P."/>
            <person name="Daniel R."/>
        </authorList>
    </citation>
    <scope>NUCLEOTIDE SEQUENCE [LARGE SCALE GENOMIC DNA]</scope>
    <source>
        <strain evidence="1 2">DSM 2619</strain>
    </source>
</reference>
<dbReference type="Proteomes" id="UP000190890">
    <property type="component" value="Unassembled WGS sequence"/>
</dbReference>
<dbReference type="STRING" id="29367.CLPUN_23520"/>
<evidence type="ECO:0000313" key="1">
    <source>
        <dbReference type="EMBL" id="OOM77235.1"/>
    </source>
</evidence>
<dbReference type="AlphaFoldDB" id="A0A1S8TIM6"/>
<evidence type="ECO:0000313" key="2">
    <source>
        <dbReference type="Proteomes" id="UP000190890"/>
    </source>
</evidence>
<name>A0A1S8TIM6_9CLOT</name>
<protein>
    <submittedName>
        <fullName evidence="1">Uncharacterized protein</fullName>
    </submittedName>
</protein>
<gene>
    <name evidence="1" type="ORF">CLPUN_23520</name>
</gene>
<organism evidence="1 2">
    <name type="scientific">Clostridium puniceum</name>
    <dbReference type="NCBI Taxonomy" id="29367"/>
    <lineage>
        <taxon>Bacteria</taxon>
        <taxon>Bacillati</taxon>
        <taxon>Bacillota</taxon>
        <taxon>Clostridia</taxon>
        <taxon>Eubacteriales</taxon>
        <taxon>Clostridiaceae</taxon>
        <taxon>Clostridium</taxon>
    </lineage>
</organism>
<comment type="caution">
    <text evidence="1">The sequence shown here is derived from an EMBL/GenBank/DDBJ whole genome shotgun (WGS) entry which is preliminary data.</text>
</comment>
<proteinExistence type="predicted"/>
<keyword evidence="2" id="KW-1185">Reference proteome</keyword>